<name>A0ABS4D3R2_9BACI</name>
<dbReference type="InterPro" id="IPR000182">
    <property type="entry name" value="GNAT_dom"/>
</dbReference>
<evidence type="ECO:0000313" key="3">
    <source>
        <dbReference type="Proteomes" id="UP000674416"/>
    </source>
</evidence>
<dbReference type="EMBL" id="JAFDST010000012">
    <property type="protein sequence ID" value="MBP1084251.1"/>
    <property type="molecule type" value="Genomic_DNA"/>
</dbReference>
<dbReference type="SUPFAM" id="SSF55729">
    <property type="entry name" value="Acyl-CoA N-acyltransferases (Nat)"/>
    <property type="match status" value="1"/>
</dbReference>
<dbReference type="PROSITE" id="PS51186">
    <property type="entry name" value="GNAT"/>
    <property type="match status" value="1"/>
</dbReference>
<sequence length="117" mass="13400">MFVAEDQSGIFGFAGFGPERTKKHNYDGELYAIYLFKEKQKMGARKALVKEGVKYLLENGYQNMLVWVLDENPSIGFYLSLEPEKVAKDSFTIAEKNHIEIAFGWRDLSLLEAKLSK</sequence>
<dbReference type="Gene3D" id="3.40.630.30">
    <property type="match status" value="1"/>
</dbReference>
<dbReference type="InterPro" id="IPR016181">
    <property type="entry name" value="Acyl_CoA_acyltransferase"/>
</dbReference>
<comment type="caution">
    <text evidence="2">The sequence shown here is derived from an EMBL/GenBank/DDBJ whole genome shotgun (WGS) entry which is preliminary data.</text>
</comment>
<gene>
    <name evidence="2" type="ORF">JOC74_004814</name>
</gene>
<feature type="domain" description="N-acetyltransferase" evidence="1">
    <location>
        <begin position="1"/>
        <end position="117"/>
    </location>
</feature>
<organism evidence="2 3">
    <name type="scientific">Bacillus capparidis</name>
    <dbReference type="NCBI Taxonomy" id="1840411"/>
    <lineage>
        <taxon>Bacteria</taxon>
        <taxon>Bacillati</taxon>
        <taxon>Bacillota</taxon>
        <taxon>Bacilli</taxon>
        <taxon>Bacillales</taxon>
        <taxon>Bacillaceae</taxon>
        <taxon>Bacillus</taxon>
    </lineage>
</organism>
<dbReference type="RefSeq" id="WP_312883865.1">
    <property type="nucleotide sequence ID" value="NZ_JAFDST010000012.1"/>
</dbReference>
<dbReference type="InterPro" id="IPR013653">
    <property type="entry name" value="GCN5-like_dom"/>
</dbReference>
<dbReference type="CDD" id="cd04301">
    <property type="entry name" value="NAT_SF"/>
    <property type="match status" value="1"/>
</dbReference>
<dbReference type="Proteomes" id="UP000674416">
    <property type="component" value="Unassembled WGS sequence"/>
</dbReference>
<keyword evidence="3" id="KW-1185">Reference proteome</keyword>
<reference evidence="2 3" key="1">
    <citation type="submission" date="2021-01" db="EMBL/GenBank/DDBJ databases">
        <title>Genomic Encyclopedia of Type Strains, Phase IV (KMG-IV): sequencing the most valuable type-strain genomes for metagenomic binning, comparative biology and taxonomic classification.</title>
        <authorList>
            <person name="Goeker M."/>
        </authorList>
    </citation>
    <scope>NUCLEOTIDE SEQUENCE [LARGE SCALE GENOMIC DNA]</scope>
    <source>
        <strain evidence="2 3">DSM 103394</strain>
    </source>
</reference>
<proteinExistence type="predicted"/>
<evidence type="ECO:0000313" key="2">
    <source>
        <dbReference type="EMBL" id="MBP1084251.1"/>
    </source>
</evidence>
<protein>
    <submittedName>
        <fullName evidence="2">L-amino acid N-acyltransferase YncA</fullName>
    </submittedName>
</protein>
<accession>A0ABS4D3R2</accession>
<dbReference type="Pfam" id="PF08445">
    <property type="entry name" value="FR47"/>
    <property type="match status" value="1"/>
</dbReference>
<evidence type="ECO:0000259" key="1">
    <source>
        <dbReference type="PROSITE" id="PS51186"/>
    </source>
</evidence>